<dbReference type="Gene3D" id="3.40.30.10">
    <property type="entry name" value="Glutaredoxin"/>
    <property type="match status" value="1"/>
</dbReference>
<reference evidence="2" key="1">
    <citation type="journal article" date="2014" name="Int. J. Syst. Evol. Microbiol.">
        <title>Complete genome sequence of Corynebacterium casei LMG S-19264T (=DSM 44701T), isolated from a smear-ripened cheese.</title>
        <authorList>
            <consortium name="US DOE Joint Genome Institute (JGI-PGF)"/>
            <person name="Walter F."/>
            <person name="Albersmeier A."/>
            <person name="Kalinowski J."/>
            <person name="Ruckert C."/>
        </authorList>
    </citation>
    <scope>NUCLEOTIDE SEQUENCE</scope>
    <source>
        <strain evidence="2">JCM 17251</strain>
    </source>
</reference>
<dbReference type="SUPFAM" id="SSF52833">
    <property type="entry name" value="Thioredoxin-like"/>
    <property type="match status" value="1"/>
</dbReference>
<evidence type="ECO:0000313" key="3">
    <source>
        <dbReference type="Proteomes" id="UP000624041"/>
    </source>
</evidence>
<organism evidence="2 3">
    <name type="scientific">Oceanobacillus indicireducens</name>
    <dbReference type="NCBI Taxonomy" id="1004261"/>
    <lineage>
        <taxon>Bacteria</taxon>
        <taxon>Bacillati</taxon>
        <taxon>Bacillota</taxon>
        <taxon>Bacilli</taxon>
        <taxon>Bacillales</taxon>
        <taxon>Bacillaceae</taxon>
        <taxon>Oceanobacillus</taxon>
    </lineage>
</organism>
<dbReference type="AlphaFoldDB" id="A0A917XXV0"/>
<dbReference type="Pfam" id="PF00462">
    <property type="entry name" value="Glutaredoxin"/>
    <property type="match status" value="1"/>
</dbReference>
<evidence type="ECO:0000313" key="2">
    <source>
        <dbReference type="EMBL" id="GGN58710.1"/>
    </source>
</evidence>
<dbReference type="PROSITE" id="PS51354">
    <property type="entry name" value="GLUTAREDOXIN_2"/>
    <property type="match status" value="1"/>
</dbReference>
<comment type="caution">
    <text evidence="2">The sequence shown here is derived from an EMBL/GenBank/DDBJ whole genome shotgun (WGS) entry which is preliminary data.</text>
</comment>
<evidence type="ECO:0000259" key="1">
    <source>
        <dbReference type="Pfam" id="PF00462"/>
    </source>
</evidence>
<dbReference type="InterPro" id="IPR036249">
    <property type="entry name" value="Thioredoxin-like_sf"/>
</dbReference>
<feature type="domain" description="Glutaredoxin" evidence="1">
    <location>
        <begin position="6"/>
        <end position="62"/>
    </location>
</feature>
<dbReference type="Proteomes" id="UP000624041">
    <property type="component" value="Unassembled WGS sequence"/>
</dbReference>
<dbReference type="EMBL" id="BMOS01000013">
    <property type="protein sequence ID" value="GGN58710.1"/>
    <property type="molecule type" value="Genomic_DNA"/>
</dbReference>
<sequence>MDNYDVIIYVSDNNQYCTKVVNLVKKYDVTYKIKNVTQNRDYMTEMQKKGVYGTPAMFVKGEKLSILGFQKERIHHTLRKVEN</sequence>
<proteinExistence type="predicted"/>
<dbReference type="RefSeq" id="WP_188857125.1">
    <property type="nucleotide sequence ID" value="NZ_BMOS01000013.1"/>
</dbReference>
<name>A0A917XXV0_9BACI</name>
<reference evidence="2" key="2">
    <citation type="submission" date="2020-09" db="EMBL/GenBank/DDBJ databases">
        <authorList>
            <person name="Sun Q."/>
            <person name="Ohkuma M."/>
        </authorList>
    </citation>
    <scope>NUCLEOTIDE SEQUENCE</scope>
    <source>
        <strain evidence="2">JCM 17251</strain>
    </source>
</reference>
<accession>A0A917XXV0</accession>
<keyword evidence="3" id="KW-1185">Reference proteome</keyword>
<gene>
    <name evidence="2" type="ORF">GCM10007971_21090</name>
</gene>
<protein>
    <recommendedName>
        <fullName evidence="1">Glutaredoxin domain-containing protein</fullName>
    </recommendedName>
</protein>
<dbReference type="InterPro" id="IPR002109">
    <property type="entry name" value="Glutaredoxin"/>
</dbReference>